<comment type="caution">
    <text evidence="2">The sequence shown here is derived from an EMBL/GenBank/DDBJ whole genome shotgun (WGS) entry which is preliminary data.</text>
</comment>
<evidence type="ECO:0000313" key="3">
    <source>
        <dbReference type="Proteomes" id="UP000676336"/>
    </source>
</evidence>
<proteinExistence type="predicted"/>
<evidence type="ECO:0000256" key="1">
    <source>
        <dbReference type="SAM" id="MobiDB-lite"/>
    </source>
</evidence>
<evidence type="ECO:0000313" key="2">
    <source>
        <dbReference type="EMBL" id="CAF4992157.1"/>
    </source>
</evidence>
<feature type="region of interest" description="Disordered" evidence="1">
    <location>
        <begin position="1"/>
        <end position="23"/>
    </location>
</feature>
<feature type="compositionally biased region" description="Basic and acidic residues" evidence="1">
    <location>
        <begin position="1"/>
        <end position="13"/>
    </location>
</feature>
<reference evidence="2" key="1">
    <citation type="submission" date="2021-02" db="EMBL/GenBank/DDBJ databases">
        <authorList>
            <person name="Nowell W R."/>
        </authorList>
    </citation>
    <scope>NUCLEOTIDE SEQUENCE</scope>
</reference>
<dbReference type="AlphaFoldDB" id="A0A8S3D8T4"/>
<dbReference type="EMBL" id="CAJOBI010201128">
    <property type="protein sequence ID" value="CAF4992157.1"/>
    <property type="molecule type" value="Genomic_DNA"/>
</dbReference>
<dbReference type="Proteomes" id="UP000676336">
    <property type="component" value="Unassembled WGS sequence"/>
</dbReference>
<feature type="non-terminal residue" evidence="2">
    <location>
        <position position="23"/>
    </location>
</feature>
<organism evidence="2 3">
    <name type="scientific">Rotaria magnacalcarata</name>
    <dbReference type="NCBI Taxonomy" id="392030"/>
    <lineage>
        <taxon>Eukaryota</taxon>
        <taxon>Metazoa</taxon>
        <taxon>Spiralia</taxon>
        <taxon>Gnathifera</taxon>
        <taxon>Rotifera</taxon>
        <taxon>Eurotatoria</taxon>
        <taxon>Bdelloidea</taxon>
        <taxon>Philodinida</taxon>
        <taxon>Philodinidae</taxon>
        <taxon>Rotaria</taxon>
    </lineage>
</organism>
<gene>
    <name evidence="2" type="ORF">SMN809_LOCUS56361</name>
</gene>
<protein>
    <submittedName>
        <fullName evidence="2">Uncharacterized protein</fullName>
    </submittedName>
</protein>
<sequence>MENRSSPETDGYRYFDPTLRSAD</sequence>
<name>A0A8S3D8T4_9BILA</name>
<accession>A0A8S3D8T4</accession>